<dbReference type="PANTHER" id="PTHR16026">
    <property type="entry name" value="CARTILAGE ACIDIC PROTEIN 1"/>
    <property type="match status" value="1"/>
</dbReference>
<dbReference type="STRING" id="886293.Sinac_2706"/>
<gene>
    <name evidence="5" type="ordered locus">Sinac_2706</name>
</gene>
<evidence type="ECO:0000256" key="3">
    <source>
        <dbReference type="SAM" id="Phobius"/>
    </source>
</evidence>
<feature type="domain" description="ASPIC/UnbV" evidence="4">
    <location>
        <begin position="548"/>
        <end position="614"/>
    </location>
</feature>
<dbReference type="EMBL" id="CP003364">
    <property type="protein sequence ID" value="AGA27004.1"/>
    <property type="molecule type" value="Genomic_DNA"/>
</dbReference>
<dbReference type="InterPro" id="IPR013517">
    <property type="entry name" value="FG-GAP"/>
</dbReference>
<dbReference type="InterPro" id="IPR027039">
    <property type="entry name" value="Crtac1"/>
</dbReference>
<keyword evidence="3" id="KW-1133">Transmembrane helix</keyword>
<dbReference type="Pfam" id="PF13517">
    <property type="entry name" value="FG-GAP_3"/>
    <property type="match status" value="2"/>
</dbReference>
<dbReference type="Proteomes" id="UP000010798">
    <property type="component" value="Chromosome"/>
</dbReference>
<evidence type="ECO:0000256" key="1">
    <source>
        <dbReference type="ARBA" id="ARBA00022729"/>
    </source>
</evidence>
<dbReference type="PANTHER" id="PTHR16026:SF0">
    <property type="entry name" value="CARTILAGE ACIDIC PROTEIN 1"/>
    <property type="match status" value="1"/>
</dbReference>
<dbReference type="SUPFAM" id="SSF69318">
    <property type="entry name" value="Integrin alpha N-terminal domain"/>
    <property type="match status" value="1"/>
</dbReference>
<dbReference type="Gene3D" id="2.130.10.130">
    <property type="entry name" value="Integrin alpha, N-terminal"/>
    <property type="match status" value="3"/>
</dbReference>
<reference evidence="5 6" key="1">
    <citation type="submission" date="2012-02" db="EMBL/GenBank/DDBJ databases">
        <title>Complete sequence of chromosome of Singulisphaera acidiphila DSM 18658.</title>
        <authorList>
            <consortium name="US DOE Joint Genome Institute (JGI-PGF)"/>
            <person name="Lucas S."/>
            <person name="Copeland A."/>
            <person name="Lapidus A."/>
            <person name="Glavina del Rio T."/>
            <person name="Dalin E."/>
            <person name="Tice H."/>
            <person name="Bruce D."/>
            <person name="Goodwin L."/>
            <person name="Pitluck S."/>
            <person name="Peters L."/>
            <person name="Ovchinnikova G."/>
            <person name="Chertkov O."/>
            <person name="Kyrpides N."/>
            <person name="Mavromatis K."/>
            <person name="Ivanova N."/>
            <person name="Brettin T."/>
            <person name="Detter J.C."/>
            <person name="Han C."/>
            <person name="Larimer F."/>
            <person name="Land M."/>
            <person name="Hauser L."/>
            <person name="Markowitz V."/>
            <person name="Cheng J.-F."/>
            <person name="Hugenholtz P."/>
            <person name="Woyke T."/>
            <person name="Wu D."/>
            <person name="Tindall B."/>
            <person name="Pomrenke H."/>
            <person name="Brambilla E."/>
            <person name="Klenk H.-P."/>
            <person name="Eisen J.A."/>
        </authorList>
    </citation>
    <scope>NUCLEOTIDE SEQUENCE [LARGE SCALE GENOMIC DNA]</scope>
    <source>
        <strain evidence="6">ATCC BAA-1392 / DSM 18658 / VKM B-2454 / MOB10</strain>
    </source>
</reference>
<evidence type="ECO:0000313" key="5">
    <source>
        <dbReference type="EMBL" id="AGA27004.1"/>
    </source>
</evidence>
<dbReference type="eggNOG" id="COG3118">
    <property type="taxonomic scope" value="Bacteria"/>
</dbReference>
<organism evidence="5 6">
    <name type="scientific">Singulisphaera acidiphila (strain ATCC BAA-1392 / DSM 18658 / VKM B-2454 / MOB10)</name>
    <dbReference type="NCBI Taxonomy" id="886293"/>
    <lineage>
        <taxon>Bacteria</taxon>
        <taxon>Pseudomonadati</taxon>
        <taxon>Planctomycetota</taxon>
        <taxon>Planctomycetia</taxon>
        <taxon>Isosphaerales</taxon>
        <taxon>Isosphaeraceae</taxon>
        <taxon>Singulisphaera</taxon>
    </lineage>
</organism>
<dbReference type="InterPro" id="IPR011519">
    <property type="entry name" value="UnbV_ASPIC"/>
</dbReference>
<sequence length="621" mass="67392">MVPKGGSMSSRPSKPIRWSLVRLGFGTLAIAVVGVIAWNSVSFEKRPRGKGKPNAHPGLPNARSKPRSVIPDDQMMRSDGPPALLTRQEAPSPFRFAEIAAKAGIDFIHFSGMTDAKHFPTANGSGVAIFDFDNDGKLDLYFASATLLPLGTAVKGPNRLYRNLGDNRFADVTASSGLGFQGFCHGVVVGDIDNDGDQDVFLCNYGSNVLYLNQGNGAFLDISKSANIDRPGWSSGGAFLDADNDGDLDLYVANYGEWIYPQDDLFCGDREKGVRIYCSPRTIRPVKHNLYRNNGDRTFTDVTDAAGLGRADGHGFGVVAADLNGDGQIDLFVANDMDPNFVFYNKGDGTFEDVTETSGAALDEKGQALSGMGADAEDLDGDGRTEILVTNFANEANTLYQNLGQGRFLDISPYFGFASDTLPWVGWGTALADFDNDGWPDNFVTNGQVDNNRHLLGQRIKYEQPASLFHNKQGKRFRLATRDAGPYFASEHVGRGAAFGDLDNDGDIDIVVNHMDGPPALLRNDSRSRPPNHWIRLVLQGTRSNRDAVGAKVQVVVGQRTIHRQRKGGCSMLSANDPRLLIGVGQADEVAKLVVSWPSGAVSTLEHLKVDRTYELIEPVR</sequence>
<keyword evidence="6" id="KW-1185">Reference proteome</keyword>
<name>L0DC99_SINAD</name>
<dbReference type="HOGENOM" id="CLU_017657_0_0_0"/>
<proteinExistence type="predicted"/>
<evidence type="ECO:0000259" key="4">
    <source>
        <dbReference type="Pfam" id="PF07593"/>
    </source>
</evidence>
<accession>L0DC99</accession>
<evidence type="ECO:0000256" key="2">
    <source>
        <dbReference type="SAM" id="MobiDB-lite"/>
    </source>
</evidence>
<evidence type="ECO:0000313" key="6">
    <source>
        <dbReference type="Proteomes" id="UP000010798"/>
    </source>
</evidence>
<keyword evidence="3" id="KW-0812">Transmembrane</keyword>
<dbReference type="AlphaFoldDB" id="L0DC99"/>
<dbReference type="InterPro" id="IPR028994">
    <property type="entry name" value="Integrin_alpha_N"/>
</dbReference>
<keyword evidence="3" id="KW-0472">Membrane</keyword>
<dbReference type="Pfam" id="PF07593">
    <property type="entry name" value="UnbV_ASPIC"/>
    <property type="match status" value="1"/>
</dbReference>
<protein>
    <recommendedName>
        <fullName evidence="4">ASPIC/UnbV domain-containing protein</fullName>
    </recommendedName>
</protein>
<feature type="region of interest" description="Disordered" evidence="2">
    <location>
        <begin position="46"/>
        <end position="77"/>
    </location>
</feature>
<dbReference type="KEGG" id="saci:Sinac_2706"/>
<keyword evidence="1" id="KW-0732">Signal</keyword>
<feature type="transmembrane region" description="Helical" evidence="3">
    <location>
        <begin position="20"/>
        <end position="38"/>
    </location>
</feature>